<keyword evidence="7 9" id="KW-1133">Transmembrane helix</keyword>
<feature type="transmembrane region" description="Helical" evidence="9">
    <location>
        <begin position="28"/>
        <end position="47"/>
    </location>
</feature>
<evidence type="ECO:0000256" key="2">
    <source>
        <dbReference type="ARBA" id="ARBA00022553"/>
    </source>
</evidence>
<dbReference type="GO" id="GO:0055085">
    <property type="term" value="P:transmembrane transport"/>
    <property type="evidence" value="ECO:0007669"/>
    <property type="project" value="InterPro"/>
</dbReference>
<proteinExistence type="predicted"/>
<keyword evidence="6" id="KW-1278">Translocase</keyword>
<dbReference type="Proteomes" id="UP000004259">
    <property type="component" value="Unassembled WGS sequence"/>
</dbReference>
<comment type="caution">
    <text evidence="10">The sequence shown here is derived from an EMBL/GenBank/DDBJ whole genome shotgun (WGS) entry which is preliminary data.</text>
</comment>
<dbReference type="GO" id="GO:0005886">
    <property type="term" value="C:plasma membrane"/>
    <property type="evidence" value="ECO:0007669"/>
    <property type="project" value="TreeGrafter"/>
</dbReference>
<sequence>MTDFRPEVAEFKKFSAPFEKEEQSTSKIMTHVVVGLLPSLLLSGIIFGGSALLLTGFCILTAIFWEWLSGMILKRPKSTDDLSAVVTGMVFAFMLPANFPFWKAAVGTFMAIVVFKQLFGGLGKNILNPAAASRLACWFIFRNSFIYPEPVVNSADVQSTGTLSLVSMADSYGDMFIGRVAGGLGEVSVLALLTGAFYLLAMRVISLYEPAAFLGTIFVFSYLTGQDGIYQILAGGTVLAAFFLGGDSVTTPITWKGKLAFGVLAGAITCVLRFYTHVPQAVLIAILVCDLLTPVIDRLTENKPRC</sequence>
<dbReference type="PANTHER" id="PTHR30578">
    <property type="entry name" value="ELECTRON TRANSPORT COMPLEX PROTEIN RNFD"/>
    <property type="match status" value="1"/>
</dbReference>
<dbReference type="eggNOG" id="COG4658">
    <property type="taxonomic scope" value="Bacteria"/>
</dbReference>
<keyword evidence="8 9" id="KW-0472">Membrane</keyword>
<dbReference type="EMBL" id="ADKM02000030">
    <property type="protein sequence ID" value="EGC04335.1"/>
    <property type="molecule type" value="Genomic_DNA"/>
</dbReference>
<evidence type="ECO:0000256" key="4">
    <source>
        <dbReference type="ARBA" id="ARBA00022643"/>
    </source>
</evidence>
<feature type="transmembrane region" description="Helical" evidence="9">
    <location>
        <begin position="207"/>
        <end position="223"/>
    </location>
</feature>
<keyword evidence="2" id="KW-0597">Phosphoprotein</keyword>
<feature type="transmembrane region" description="Helical" evidence="9">
    <location>
        <begin position="85"/>
        <end position="115"/>
    </location>
</feature>
<name>E9S8P0_RUMAL</name>
<evidence type="ECO:0000256" key="9">
    <source>
        <dbReference type="SAM" id="Phobius"/>
    </source>
</evidence>
<reference evidence="10 11" key="1">
    <citation type="submission" date="2011-02" db="EMBL/GenBank/DDBJ databases">
        <authorList>
            <person name="Nelson K.E."/>
            <person name="Sutton G."/>
            <person name="Torralba M."/>
            <person name="Durkin S."/>
            <person name="Harkins D."/>
            <person name="Montgomery R."/>
            <person name="Ziemer C."/>
            <person name="Klaassens E."/>
            <person name="Ocuiv P."/>
            <person name="Morrison M."/>
        </authorList>
    </citation>
    <scope>NUCLEOTIDE SEQUENCE [LARGE SCALE GENOMIC DNA]</scope>
    <source>
        <strain evidence="10 11">8</strain>
    </source>
</reference>
<evidence type="ECO:0000256" key="7">
    <source>
        <dbReference type="ARBA" id="ARBA00022989"/>
    </source>
</evidence>
<feature type="transmembrane region" description="Helical" evidence="9">
    <location>
        <begin position="281"/>
        <end position="300"/>
    </location>
</feature>
<evidence type="ECO:0000313" key="10">
    <source>
        <dbReference type="EMBL" id="EGC04335.1"/>
    </source>
</evidence>
<keyword evidence="3" id="KW-0285">Flavoprotein</keyword>
<keyword evidence="1" id="KW-0813">Transport</keyword>
<organism evidence="10 11">
    <name type="scientific">Ruminococcus albus 8</name>
    <dbReference type="NCBI Taxonomy" id="246199"/>
    <lineage>
        <taxon>Bacteria</taxon>
        <taxon>Bacillati</taxon>
        <taxon>Bacillota</taxon>
        <taxon>Clostridia</taxon>
        <taxon>Eubacteriales</taxon>
        <taxon>Oscillospiraceae</taxon>
        <taxon>Ruminococcus</taxon>
    </lineage>
</organism>
<gene>
    <name evidence="10" type="ORF">CUS_5156</name>
</gene>
<accession>E9S8P0</accession>
<dbReference type="RefSeq" id="WP_002847360.1">
    <property type="nucleotide sequence ID" value="NZ_ADKM02000030.1"/>
</dbReference>
<evidence type="ECO:0000313" key="11">
    <source>
        <dbReference type="Proteomes" id="UP000004259"/>
    </source>
</evidence>
<dbReference type="Pfam" id="PF03116">
    <property type="entry name" value="NQR2_RnfD_RnfE"/>
    <property type="match status" value="1"/>
</dbReference>
<evidence type="ECO:0000256" key="3">
    <source>
        <dbReference type="ARBA" id="ARBA00022630"/>
    </source>
</evidence>
<feature type="transmembrane region" description="Helical" evidence="9">
    <location>
        <begin position="229"/>
        <end position="246"/>
    </location>
</feature>
<dbReference type="STRING" id="246199.CUS_5156"/>
<dbReference type="PANTHER" id="PTHR30578:SF0">
    <property type="entry name" value="ION-TRANSLOCATING OXIDOREDUCTASE COMPLEX SUBUNIT D"/>
    <property type="match status" value="1"/>
</dbReference>
<evidence type="ECO:0000256" key="6">
    <source>
        <dbReference type="ARBA" id="ARBA00022967"/>
    </source>
</evidence>
<dbReference type="OrthoDB" id="9776359at2"/>
<dbReference type="AlphaFoldDB" id="E9S8P0"/>
<evidence type="ECO:0000256" key="8">
    <source>
        <dbReference type="ARBA" id="ARBA00023136"/>
    </source>
</evidence>
<keyword evidence="11" id="KW-1185">Reference proteome</keyword>
<feature type="transmembrane region" description="Helical" evidence="9">
    <location>
        <begin position="176"/>
        <end position="200"/>
    </location>
</feature>
<evidence type="ECO:0000256" key="1">
    <source>
        <dbReference type="ARBA" id="ARBA00022448"/>
    </source>
</evidence>
<keyword evidence="4" id="KW-0288">FMN</keyword>
<dbReference type="InterPro" id="IPR004338">
    <property type="entry name" value="NqrB/RnfD"/>
</dbReference>
<keyword evidence="5 9" id="KW-0812">Transmembrane</keyword>
<protein>
    <submittedName>
        <fullName evidence="10">NQR2 and RnfD family protein</fullName>
    </submittedName>
</protein>
<evidence type="ECO:0000256" key="5">
    <source>
        <dbReference type="ARBA" id="ARBA00022692"/>
    </source>
</evidence>